<dbReference type="InterPro" id="IPR043730">
    <property type="entry name" value="DUF5673"/>
</dbReference>
<organism evidence="3 4">
    <name type="scientific">Clostridium gelidum</name>
    <dbReference type="NCBI Taxonomy" id="704125"/>
    <lineage>
        <taxon>Bacteria</taxon>
        <taxon>Bacillati</taxon>
        <taxon>Bacillota</taxon>
        <taxon>Clostridia</taxon>
        <taxon>Eubacteriales</taxon>
        <taxon>Clostridiaceae</taxon>
        <taxon>Clostridium</taxon>
    </lineage>
</organism>
<feature type="transmembrane region" description="Helical" evidence="1">
    <location>
        <begin position="6"/>
        <end position="24"/>
    </location>
</feature>
<evidence type="ECO:0000256" key="1">
    <source>
        <dbReference type="SAM" id="Phobius"/>
    </source>
</evidence>
<dbReference type="Proteomes" id="UP000824633">
    <property type="component" value="Chromosome"/>
</dbReference>
<evidence type="ECO:0000313" key="3">
    <source>
        <dbReference type="EMBL" id="BCZ46304.1"/>
    </source>
</evidence>
<keyword evidence="1" id="KW-0472">Membrane</keyword>
<accession>A0ABM7T321</accession>
<feature type="domain" description="DUF5673" evidence="2">
    <location>
        <begin position="76"/>
        <end position="140"/>
    </location>
</feature>
<evidence type="ECO:0000259" key="2">
    <source>
        <dbReference type="Pfam" id="PF18923"/>
    </source>
</evidence>
<name>A0ABM7T321_9CLOT</name>
<keyword evidence="4" id="KW-1185">Reference proteome</keyword>
<proteinExistence type="predicted"/>
<reference evidence="4" key="1">
    <citation type="submission" date="2021-07" db="EMBL/GenBank/DDBJ databases">
        <title>Complete genome sequencing of a Clostridium isolate.</title>
        <authorList>
            <person name="Ueki A."/>
            <person name="Tonouchi A."/>
        </authorList>
    </citation>
    <scope>NUCLEOTIDE SEQUENCE [LARGE SCALE GENOMIC DNA]</scope>
    <source>
        <strain evidence="4">C5S11</strain>
    </source>
</reference>
<sequence length="147" mass="16896">MDISSIVIAIFILIVDIVVITIDLKHKLIIVGKNKYRIIMPITVIIFIIITALSKEFKIQDIIVLIEILPLAFVGNKCGITEKGLLTNSYIIKWGKIESYSLKEQEDKYILCYKTNVGTKKLCFKNEDKDAVKKYLLGIKELRYSRK</sequence>
<dbReference type="Pfam" id="PF18923">
    <property type="entry name" value="DUF5673"/>
    <property type="match status" value="1"/>
</dbReference>
<keyword evidence="1" id="KW-1133">Transmembrane helix</keyword>
<dbReference type="EMBL" id="AP024849">
    <property type="protein sequence ID" value="BCZ46304.1"/>
    <property type="molecule type" value="Genomic_DNA"/>
</dbReference>
<keyword evidence="1" id="KW-0812">Transmembrane</keyword>
<feature type="transmembrane region" description="Helical" evidence="1">
    <location>
        <begin position="36"/>
        <end position="54"/>
    </location>
</feature>
<gene>
    <name evidence="3" type="ORF">psyc5s11_23710</name>
</gene>
<dbReference type="RefSeq" id="WP_224037803.1">
    <property type="nucleotide sequence ID" value="NZ_AP024849.1"/>
</dbReference>
<protein>
    <recommendedName>
        <fullName evidence="2">DUF5673 domain-containing protein</fullName>
    </recommendedName>
</protein>
<evidence type="ECO:0000313" key="4">
    <source>
        <dbReference type="Proteomes" id="UP000824633"/>
    </source>
</evidence>